<feature type="transmembrane region" description="Helical" evidence="25">
    <location>
        <begin position="150"/>
        <end position="167"/>
    </location>
</feature>
<feature type="transmembrane region" description="Helical" evidence="25">
    <location>
        <begin position="271"/>
        <end position="293"/>
    </location>
</feature>
<keyword evidence="12 26" id="KW-0548">Nucleotidyltransferase</keyword>
<keyword evidence="16" id="KW-0594">Phospholipid biosynthesis</keyword>
<evidence type="ECO:0000256" key="17">
    <source>
        <dbReference type="ARBA" id="ARBA00023264"/>
    </source>
</evidence>
<keyword evidence="15 25" id="KW-0472">Membrane</keyword>
<dbReference type="eggNOG" id="COG0575">
    <property type="taxonomic scope" value="Bacteria"/>
</dbReference>
<feature type="compositionally biased region" description="Pro residues" evidence="24">
    <location>
        <begin position="24"/>
        <end position="43"/>
    </location>
</feature>
<evidence type="ECO:0000256" key="10">
    <source>
        <dbReference type="ARBA" id="ARBA00022679"/>
    </source>
</evidence>
<keyword evidence="11 25" id="KW-0812">Transmembrane</keyword>
<keyword evidence="9" id="KW-0444">Lipid biosynthesis</keyword>
<dbReference type="OrthoDB" id="9799199at2"/>
<evidence type="ECO:0000256" key="12">
    <source>
        <dbReference type="ARBA" id="ARBA00022695"/>
    </source>
</evidence>
<organism evidence="26 27">
    <name type="scientific">Stackebrandtia nassauensis (strain DSM 44728 / CIP 108903 / NRRL B-16338 / NBRC 102104 / LLR-40K-21)</name>
    <dbReference type="NCBI Taxonomy" id="446470"/>
    <lineage>
        <taxon>Bacteria</taxon>
        <taxon>Bacillati</taxon>
        <taxon>Actinomycetota</taxon>
        <taxon>Actinomycetes</taxon>
        <taxon>Glycomycetales</taxon>
        <taxon>Glycomycetaceae</taxon>
        <taxon>Stackebrandtia</taxon>
    </lineage>
</organism>
<accession>D3Q226</accession>
<evidence type="ECO:0000256" key="16">
    <source>
        <dbReference type="ARBA" id="ARBA00023209"/>
    </source>
</evidence>
<reference evidence="26 27" key="1">
    <citation type="journal article" date="2009" name="Stand. Genomic Sci.">
        <title>Complete genome sequence of Stackebrandtia nassauensis type strain (LLR-40K-21).</title>
        <authorList>
            <person name="Munk C."/>
            <person name="Lapidus A."/>
            <person name="Copeland A."/>
            <person name="Jando M."/>
            <person name="Mayilraj S."/>
            <person name="Glavina Del Rio T."/>
            <person name="Nolan M."/>
            <person name="Chen F."/>
            <person name="Lucas S."/>
            <person name="Tice H."/>
            <person name="Cheng J.F."/>
            <person name="Han C."/>
            <person name="Detter J.C."/>
            <person name="Bruce D."/>
            <person name="Goodwin L."/>
            <person name="Chain P."/>
            <person name="Pitluck S."/>
            <person name="Goker M."/>
            <person name="Ovchinikova G."/>
            <person name="Pati A."/>
            <person name="Ivanova N."/>
            <person name="Mavromatis K."/>
            <person name="Chen A."/>
            <person name="Palaniappan K."/>
            <person name="Land M."/>
            <person name="Hauser L."/>
            <person name="Chang Y.J."/>
            <person name="Jeffries C.D."/>
            <person name="Bristow J."/>
            <person name="Eisen J.A."/>
            <person name="Markowitz V."/>
            <person name="Hugenholtz P."/>
            <person name="Kyrpides N.C."/>
            <person name="Klenk H.P."/>
        </authorList>
    </citation>
    <scope>NUCLEOTIDE SEQUENCE [LARGE SCALE GENOMIC DNA]</scope>
    <source>
        <strain evidence="27">DSM 44728 / CIP 108903 / NRRL B-16338 / NBRC 102104 / LLR-40K-21</strain>
    </source>
</reference>
<dbReference type="PANTHER" id="PTHR46382">
    <property type="entry name" value="PHOSPHATIDATE CYTIDYLYLTRANSFERASE"/>
    <property type="match status" value="1"/>
</dbReference>
<feature type="transmembrane region" description="Helical" evidence="25">
    <location>
        <begin position="128"/>
        <end position="144"/>
    </location>
</feature>
<feature type="transmembrane region" description="Helical" evidence="25">
    <location>
        <begin position="207"/>
        <end position="228"/>
    </location>
</feature>
<evidence type="ECO:0000256" key="6">
    <source>
        <dbReference type="ARBA" id="ARBA00012487"/>
    </source>
</evidence>
<evidence type="ECO:0000256" key="3">
    <source>
        <dbReference type="ARBA" id="ARBA00005119"/>
    </source>
</evidence>
<evidence type="ECO:0000256" key="7">
    <source>
        <dbReference type="ARBA" id="ARBA00019373"/>
    </source>
</evidence>
<evidence type="ECO:0000256" key="5">
    <source>
        <dbReference type="ARBA" id="ARBA00010185"/>
    </source>
</evidence>
<evidence type="ECO:0000256" key="9">
    <source>
        <dbReference type="ARBA" id="ARBA00022516"/>
    </source>
</evidence>
<name>D3Q226_STANL</name>
<dbReference type="RefSeq" id="WP_013017464.1">
    <property type="nucleotide sequence ID" value="NC_013947.1"/>
</dbReference>
<evidence type="ECO:0000256" key="8">
    <source>
        <dbReference type="ARBA" id="ARBA00022475"/>
    </source>
</evidence>
<evidence type="ECO:0000256" key="19">
    <source>
        <dbReference type="ARBA" id="ARBA00031825"/>
    </source>
</evidence>
<evidence type="ECO:0000256" key="20">
    <source>
        <dbReference type="ARBA" id="ARBA00032253"/>
    </source>
</evidence>
<feature type="transmembrane region" description="Helical" evidence="25">
    <location>
        <begin position="179"/>
        <end position="201"/>
    </location>
</feature>
<comment type="pathway">
    <text evidence="4">Lipid metabolism.</text>
</comment>
<dbReference type="EC" id="2.7.7.41" evidence="6"/>
<evidence type="ECO:0000256" key="14">
    <source>
        <dbReference type="ARBA" id="ARBA00023098"/>
    </source>
</evidence>
<evidence type="ECO:0000256" key="24">
    <source>
        <dbReference type="SAM" id="MobiDB-lite"/>
    </source>
</evidence>
<evidence type="ECO:0000256" key="21">
    <source>
        <dbReference type="ARBA" id="ARBA00032396"/>
    </source>
</evidence>
<feature type="region of interest" description="Disordered" evidence="24">
    <location>
        <begin position="1"/>
        <end position="69"/>
    </location>
</feature>
<dbReference type="GO" id="GO:0004605">
    <property type="term" value="F:phosphatidate cytidylyltransferase activity"/>
    <property type="evidence" value="ECO:0007669"/>
    <property type="project" value="UniProtKB-EC"/>
</dbReference>
<feature type="transmembrane region" description="Helical" evidence="25">
    <location>
        <begin position="75"/>
        <end position="93"/>
    </location>
</feature>
<evidence type="ECO:0000256" key="11">
    <source>
        <dbReference type="ARBA" id="ARBA00022692"/>
    </source>
</evidence>
<evidence type="ECO:0000256" key="18">
    <source>
        <dbReference type="ARBA" id="ARBA00029893"/>
    </source>
</evidence>
<feature type="transmembrane region" description="Helical" evidence="25">
    <location>
        <begin position="314"/>
        <end position="334"/>
    </location>
</feature>
<evidence type="ECO:0000256" key="25">
    <source>
        <dbReference type="SAM" id="Phobius"/>
    </source>
</evidence>
<evidence type="ECO:0000256" key="22">
    <source>
        <dbReference type="ARBA" id="ARBA00032743"/>
    </source>
</evidence>
<comment type="subcellular location">
    <subcellularLocation>
        <location evidence="2">Cell membrane</location>
        <topology evidence="2">Multi-pass membrane protein</topology>
    </subcellularLocation>
</comment>
<evidence type="ECO:0000256" key="4">
    <source>
        <dbReference type="ARBA" id="ARBA00005189"/>
    </source>
</evidence>
<evidence type="ECO:0000256" key="2">
    <source>
        <dbReference type="ARBA" id="ARBA00004651"/>
    </source>
</evidence>
<evidence type="ECO:0000256" key="15">
    <source>
        <dbReference type="ARBA" id="ARBA00023136"/>
    </source>
</evidence>
<keyword evidence="27" id="KW-1185">Reference proteome</keyword>
<comment type="catalytic activity">
    <reaction evidence="1">
        <text>a 1,2-diacyl-sn-glycero-3-phosphate + CTP + H(+) = a CDP-1,2-diacyl-sn-glycerol + diphosphate</text>
        <dbReference type="Rhea" id="RHEA:16229"/>
        <dbReference type="ChEBI" id="CHEBI:15378"/>
        <dbReference type="ChEBI" id="CHEBI:33019"/>
        <dbReference type="ChEBI" id="CHEBI:37563"/>
        <dbReference type="ChEBI" id="CHEBI:58332"/>
        <dbReference type="ChEBI" id="CHEBI:58608"/>
        <dbReference type="EC" id="2.7.7.41"/>
    </reaction>
</comment>
<comment type="similarity">
    <text evidence="5">Belongs to the CDS family.</text>
</comment>
<keyword evidence="17" id="KW-1208">Phospholipid metabolism</keyword>
<dbReference type="HOGENOM" id="CLU_037294_0_0_11"/>
<sequence length="339" mass="34969">MGRHNTPPTGMPRPGPGGHHQPARPQPGPGPGFPPGPPPPPPGYGDHDNPVADPQQPSEAWQDASKPPSRAGRNLPLAVAAGVILGAVVLGSLLIYRQIFLAVIAIAIGVAIWELSQAMRTAGIRVPTWTLLACGLGMQGLTWFGGPEMLALGLGVTVVVLVVWRFADGATGYHSDIPAATLVGVFVPFLGGFAVLLLAPPDGAKRVIATLLVVVLSDTGGYIAGVLAGRHPMAPTISPKKSWEGMGGSLVACAIGGAVTLQLMFDVPWWQGAVFGVALAITATVGDLTESLIKRDLGVKDMSRLVPGHGGLMDRLDSILLALPVAYALLTYLAPVGSH</sequence>
<proteinExistence type="inferred from homology"/>
<dbReference type="Pfam" id="PF01148">
    <property type="entry name" value="CTP_transf_1"/>
    <property type="match status" value="1"/>
</dbReference>
<dbReference type="PANTHER" id="PTHR46382:SF1">
    <property type="entry name" value="PHOSPHATIDATE CYTIDYLYLTRANSFERASE"/>
    <property type="match status" value="1"/>
</dbReference>
<evidence type="ECO:0000256" key="13">
    <source>
        <dbReference type="ARBA" id="ARBA00022989"/>
    </source>
</evidence>
<dbReference type="STRING" id="446470.Snas_2202"/>
<dbReference type="GO" id="GO:0005886">
    <property type="term" value="C:plasma membrane"/>
    <property type="evidence" value="ECO:0007669"/>
    <property type="project" value="UniProtKB-SubCell"/>
</dbReference>
<dbReference type="Proteomes" id="UP000000844">
    <property type="component" value="Chromosome"/>
</dbReference>
<evidence type="ECO:0000313" key="27">
    <source>
        <dbReference type="Proteomes" id="UP000000844"/>
    </source>
</evidence>
<protein>
    <recommendedName>
        <fullName evidence="7">Phosphatidate cytidylyltransferase</fullName>
        <ecNumber evidence="6">2.7.7.41</ecNumber>
    </recommendedName>
    <alternativeName>
        <fullName evidence="20">CDP-DAG synthase</fullName>
    </alternativeName>
    <alternativeName>
        <fullName evidence="22">CDP-DG synthase</fullName>
    </alternativeName>
    <alternativeName>
        <fullName evidence="18">CDP-diacylglycerol synthase</fullName>
    </alternativeName>
    <alternativeName>
        <fullName evidence="21">CDP-diglyceride pyrophosphorylase</fullName>
    </alternativeName>
    <alternativeName>
        <fullName evidence="23">CDP-diglyceride synthase</fullName>
    </alternativeName>
    <alternativeName>
        <fullName evidence="19">CTP:phosphatidate cytidylyltransferase</fullName>
    </alternativeName>
</protein>
<feature type="transmembrane region" description="Helical" evidence="25">
    <location>
        <begin position="99"/>
        <end position="116"/>
    </location>
</feature>
<evidence type="ECO:0000256" key="1">
    <source>
        <dbReference type="ARBA" id="ARBA00001698"/>
    </source>
</evidence>
<gene>
    <name evidence="26" type="ordered locus">Snas_2202</name>
</gene>
<dbReference type="KEGG" id="sna:Snas_2202"/>
<dbReference type="EMBL" id="CP001778">
    <property type="protein sequence ID" value="ADD41893.1"/>
    <property type="molecule type" value="Genomic_DNA"/>
</dbReference>
<keyword evidence="13 25" id="KW-1133">Transmembrane helix</keyword>
<evidence type="ECO:0000313" key="26">
    <source>
        <dbReference type="EMBL" id="ADD41893.1"/>
    </source>
</evidence>
<keyword evidence="14" id="KW-0443">Lipid metabolism</keyword>
<evidence type="ECO:0000256" key="23">
    <source>
        <dbReference type="ARBA" id="ARBA00033406"/>
    </source>
</evidence>
<keyword evidence="8" id="KW-1003">Cell membrane</keyword>
<keyword evidence="10 26" id="KW-0808">Transferase</keyword>
<dbReference type="GO" id="GO:0016024">
    <property type="term" value="P:CDP-diacylglycerol biosynthetic process"/>
    <property type="evidence" value="ECO:0007669"/>
    <property type="project" value="TreeGrafter"/>
</dbReference>
<comment type="pathway">
    <text evidence="3">Phospholipid metabolism; CDP-diacylglycerol biosynthesis; CDP-diacylglycerol from sn-glycerol 3-phosphate: step 3/3.</text>
</comment>
<dbReference type="AlphaFoldDB" id="D3Q226"/>
<feature type="transmembrane region" description="Helical" evidence="25">
    <location>
        <begin position="248"/>
        <end position="265"/>
    </location>
</feature>